<comment type="caution">
    <text evidence="2">The sequence shown here is derived from an EMBL/GenBank/DDBJ whole genome shotgun (WGS) entry which is preliminary data.</text>
</comment>
<proteinExistence type="predicted"/>
<evidence type="ECO:0000313" key="2">
    <source>
        <dbReference type="EMBL" id="CAG8538254.1"/>
    </source>
</evidence>
<dbReference type="OrthoDB" id="10523257at2759"/>
<keyword evidence="3" id="KW-1185">Reference proteome</keyword>
<feature type="compositionally biased region" description="Polar residues" evidence="1">
    <location>
        <begin position="77"/>
        <end position="89"/>
    </location>
</feature>
<evidence type="ECO:0000313" key="3">
    <source>
        <dbReference type="Proteomes" id="UP000789739"/>
    </source>
</evidence>
<dbReference type="Proteomes" id="UP000789739">
    <property type="component" value="Unassembled WGS sequence"/>
</dbReference>
<name>A0A9N9APU0_9GLOM</name>
<dbReference type="AlphaFoldDB" id="A0A9N9APU0"/>
<organism evidence="2 3">
    <name type="scientific">Paraglomus brasilianum</name>
    <dbReference type="NCBI Taxonomy" id="144538"/>
    <lineage>
        <taxon>Eukaryota</taxon>
        <taxon>Fungi</taxon>
        <taxon>Fungi incertae sedis</taxon>
        <taxon>Mucoromycota</taxon>
        <taxon>Glomeromycotina</taxon>
        <taxon>Glomeromycetes</taxon>
        <taxon>Paraglomerales</taxon>
        <taxon>Paraglomeraceae</taxon>
        <taxon>Paraglomus</taxon>
    </lineage>
</organism>
<protein>
    <submittedName>
        <fullName evidence="2">3902_t:CDS:1</fullName>
    </submittedName>
</protein>
<reference evidence="2" key="1">
    <citation type="submission" date="2021-06" db="EMBL/GenBank/DDBJ databases">
        <authorList>
            <person name="Kallberg Y."/>
            <person name="Tangrot J."/>
            <person name="Rosling A."/>
        </authorList>
    </citation>
    <scope>NUCLEOTIDE SEQUENCE</scope>
    <source>
        <strain evidence="2">BR232B</strain>
    </source>
</reference>
<gene>
    <name evidence="2" type="ORF">PBRASI_LOCUS4456</name>
</gene>
<feature type="region of interest" description="Disordered" evidence="1">
    <location>
        <begin position="71"/>
        <end position="91"/>
    </location>
</feature>
<evidence type="ECO:0000256" key="1">
    <source>
        <dbReference type="SAM" id="MobiDB-lite"/>
    </source>
</evidence>
<sequence>MTIFITANAKPQVTTAPCCNYQFIVGCVFCYDTSDEDSYLSSLFGDIPTYAPSAPTPTYKPAPAYGPAPAYKPTAVPTKSTDTSTTSNGFFKEPYLNERKIQRYESSQSENAQIEDNFRVLFRVFGLHSTAIDQVA</sequence>
<accession>A0A9N9APU0</accession>
<dbReference type="EMBL" id="CAJVPI010000462">
    <property type="protein sequence ID" value="CAG8538254.1"/>
    <property type="molecule type" value="Genomic_DNA"/>
</dbReference>